<dbReference type="PANTHER" id="PTHR43745:SF2">
    <property type="entry name" value="NITROREDUCTASE MJ1384-RELATED"/>
    <property type="match status" value="1"/>
</dbReference>
<dbReference type="RefSeq" id="WP_208036249.1">
    <property type="nucleotide sequence ID" value="NZ_CP071839.1"/>
</dbReference>
<feature type="region of interest" description="Disordered" evidence="1">
    <location>
        <begin position="34"/>
        <end position="56"/>
    </location>
</feature>
<evidence type="ECO:0000256" key="1">
    <source>
        <dbReference type="SAM" id="MobiDB-lite"/>
    </source>
</evidence>
<protein>
    <submittedName>
        <fullName evidence="2">Nitroreductase family protein</fullName>
    </submittedName>
</protein>
<dbReference type="InterPro" id="IPR000415">
    <property type="entry name" value="Nitroreductase-like"/>
</dbReference>
<accession>A0ABX7U5B0</accession>
<evidence type="ECO:0000313" key="2">
    <source>
        <dbReference type="EMBL" id="QTE03037.1"/>
    </source>
</evidence>
<dbReference type="SUPFAM" id="SSF55469">
    <property type="entry name" value="FMN-dependent nitroreductase-like"/>
    <property type="match status" value="1"/>
</dbReference>
<name>A0ABX7U5B0_STRCY</name>
<gene>
    <name evidence="2" type="ORF">S1361_37225</name>
</gene>
<dbReference type="CDD" id="cd02142">
    <property type="entry name" value="McbC_SagB-like_oxidoreductase"/>
    <property type="match status" value="1"/>
</dbReference>
<dbReference type="EMBL" id="CP071839">
    <property type="protein sequence ID" value="QTE03037.1"/>
    <property type="molecule type" value="Genomic_DNA"/>
</dbReference>
<keyword evidence="3" id="KW-1185">Reference proteome</keyword>
<sequence length="551" mass="57900">MTAIERPTRPTRPTESPGARYWHRSLHDYAAMIRQGPGGREGRPADPERFTRFGDLPRYPLPPPPRALGALGRCLGPWHAGPGTGGPPPVPAPSAAFYSALLHYSCGVFRTEFGPTARWPYHRAVPSARCFAPVETYLWTPGHDEVPAGVYAYDPAHHTLVLLRAGDFGALLGAALGADIADAVGVLLLSTVFWRTAFRYGAYAYRLCAQESGLVAGNALMVAGALGAQGHLHHQFLDGPLERLTGVARPDESIAAVLALYPGREDDGRPILRSPAPHTEAALSAAIGPVTGRPAPPVTAVRSLGDLVAVDTAARLTGTAAFARLPHAVSPVPRAAGGAAVAGELADCLRRRTSGAPVFHPERRPVPLDAVLGAVGAALAPFVSDAVPDGSAPPVRAHVWAVDVTGAEDGLYEMTEHGLRHLGSVRIADLGLAAPNIHYRTVNAVVFLSVPREQAQAAFGDRGFRVLHHEAGVVAQRLCVLSTVAGLAARVHNGYTARAVADALRLPPGHEPVFQIALGTPGADERYLMPVPEHLPQTHGGSSARKAVPAA</sequence>
<dbReference type="PANTHER" id="PTHR43745">
    <property type="entry name" value="NITROREDUCTASE MJ1384-RELATED"/>
    <property type="match status" value="1"/>
</dbReference>
<dbReference type="InterPro" id="IPR052544">
    <property type="entry name" value="Bacteriocin_Proc_Enz"/>
</dbReference>
<proteinExistence type="predicted"/>
<feature type="compositionally biased region" description="Basic and acidic residues" evidence="1">
    <location>
        <begin position="40"/>
        <end position="52"/>
    </location>
</feature>
<feature type="region of interest" description="Disordered" evidence="1">
    <location>
        <begin position="1"/>
        <end position="20"/>
    </location>
</feature>
<organism evidence="2 3">
    <name type="scientific">Streptomyces cyanogenus</name>
    <dbReference type="NCBI Taxonomy" id="80860"/>
    <lineage>
        <taxon>Bacteria</taxon>
        <taxon>Bacillati</taxon>
        <taxon>Actinomycetota</taxon>
        <taxon>Actinomycetes</taxon>
        <taxon>Kitasatosporales</taxon>
        <taxon>Streptomycetaceae</taxon>
        <taxon>Streptomyces</taxon>
    </lineage>
</organism>
<dbReference type="Gene3D" id="3.40.109.10">
    <property type="entry name" value="NADH Oxidase"/>
    <property type="match status" value="2"/>
</dbReference>
<dbReference type="Proteomes" id="UP000663908">
    <property type="component" value="Chromosome"/>
</dbReference>
<evidence type="ECO:0000313" key="3">
    <source>
        <dbReference type="Proteomes" id="UP000663908"/>
    </source>
</evidence>
<reference evidence="2 3" key="1">
    <citation type="submission" date="2021-03" db="EMBL/GenBank/DDBJ databases">
        <title>Complete genome sequence of Streptomyces cyanogenus S136, producer of anticancer angucycline landomycin A.</title>
        <authorList>
            <person name="Hrab P."/>
            <person name="Ruckert C."/>
            <person name="Busche T."/>
            <person name="Ostash I."/>
            <person name="Kalinowski J."/>
            <person name="Fedorenko V."/>
            <person name="Yushchuk O."/>
            <person name="Ostash B."/>
        </authorList>
    </citation>
    <scope>NUCLEOTIDE SEQUENCE [LARGE SCALE GENOMIC DNA]</scope>
    <source>
        <strain evidence="2 3">S136</strain>
    </source>
</reference>
<feature type="region of interest" description="Disordered" evidence="1">
    <location>
        <begin position="532"/>
        <end position="551"/>
    </location>
</feature>